<dbReference type="GO" id="GO:0032993">
    <property type="term" value="C:protein-DNA complex"/>
    <property type="evidence" value="ECO:0007669"/>
    <property type="project" value="TreeGrafter"/>
</dbReference>
<keyword evidence="12" id="KW-1185">Reference proteome</keyword>
<evidence type="ECO:0000256" key="8">
    <source>
        <dbReference type="ARBA" id="ARBA00023163"/>
    </source>
</evidence>
<protein>
    <recommendedName>
        <fullName evidence="3">DNA-3-methyladenine glycosylase II</fullName>
        <ecNumber evidence="3">3.2.2.21</ecNumber>
    </recommendedName>
</protein>
<dbReference type="PANTHER" id="PTHR43003:SF13">
    <property type="entry name" value="DNA-3-METHYLADENINE GLYCOSYLASE 2"/>
    <property type="match status" value="1"/>
</dbReference>
<dbReference type="InterPro" id="IPR023170">
    <property type="entry name" value="HhH_base_excis_C"/>
</dbReference>
<dbReference type="CDD" id="cd00056">
    <property type="entry name" value="ENDO3c"/>
    <property type="match status" value="1"/>
</dbReference>
<proteinExistence type="predicted"/>
<dbReference type="GO" id="GO:0006285">
    <property type="term" value="P:base-excision repair, AP site formation"/>
    <property type="evidence" value="ECO:0007669"/>
    <property type="project" value="TreeGrafter"/>
</dbReference>
<dbReference type="InterPro" id="IPR004026">
    <property type="entry name" value="Ada_DNA_repair_Zn-bd"/>
</dbReference>
<dbReference type="Pfam" id="PF02805">
    <property type="entry name" value="Ada_Zn_binding"/>
    <property type="match status" value="1"/>
</dbReference>
<keyword evidence="4" id="KW-0808">Transferase</keyword>
<evidence type="ECO:0000259" key="10">
    <source>
        <dbReference type="PROSITE" id="PS01124"/>
    </source>
</evidence>
<keyword evidence="7" id="KW-0010">Activator</keyword>
<dbReference type="AlphaFoldDB" id="A0A927FD22"/>
<dbReference type="GO" id="GO:0006307">
    <property type="term" value="P:DNA alkylation repair"/>
    <property type="evidence" value="ECO:0007669"/>
    <property type="project" value="TreeGrafter"/>
</dbReference>
<evidence type="ECO:0000256" key="2">
    <source>
        <dbReference type="ARBA" id="ARBA00001947"/>
    </source>
</evidence>
<dbReference type="Gene3D" id="1.10.340.30">
    <property type="entry name" value="Hypothetical protein, domain 2"/>
    <property type="match status" value="1"/>
</dbReference>
<feature type="domain" description="HTH araC/xylS-type" evidence="10">
    <location>
        <begin position="104"/>
        <end position="205"/>
    </location>
</feature>
<dbReference type="GO" id="GO:0008725">
    <property type="term" value="F:DNA-3-methyladenine glycosylase activity"/>
    <property type="evidence" value="ECO:0007669"/>
    <property type="project" value="TreeGrafter"/>
</dbReference>
<dbReference type="InterPro" id="IPR011257">
    <property type="entry name" value="DNA_glycosylase"/>
</dbReference>
<dbReference type="PANTHER" id="PTHR43003">
    <property type="entry name" value="DNA-3-METHYLADENINE GLYCOSYLASE"/>
    <property type="match status" value="1"/>
</dbReference>
<dbReference type="Gene3D" id="3.40.10.10">
    <property type="entry name" value="DNA Methylphosphotriester Repair Domain"/>
    <property type="match status" value="1"/>
</dbReference>
<dbReference type="GO" id="GO:0032259">
    <property type="term" value="P:methylation"/>
    <property type="evidence" value="ECO:0007669"/>
    <property type="project" value="UniProtKB-KW"/>
</dbReference>
<accession>A0A927FD22</accession>
<dbReference type="Gene3D" id="1.10.10.60">
    <property type="entry name" value="Homeodomain-like"/>
    <property type="match status" value="2"/>
</dbReference>
<dbReference type="GO" id="GO:0008270">
    <property type="term" value="F:zinc ion binding"/>
    <property type="evidence" value="ECO:0007669"/>
    <property type="project" value="InterPro"/>
</dbReference>
<dbReference type="InterPro" id="IPR037046">
    <property type="entry name" value="AlkA_N_sf"/>
</dbReference>
<comment type="cofactor">
    <cofactor evidence="2">
        <name>Zn(2+)</name>
        <dbReference type="ChEBI" id="CHEBI:29105"/>
    </cofactor>
</comment>
<evidence type="ECO:0000256" key="1">
    <source>
        <dbReference type="ARBA" id="ARBA00000086"/>
    </source>
</evidence>
<dbReference type="InterPro" id="IPR035451">
    <property type="entry name" value="Ada-like_dom_sf"/>
</dbReference>
<evidence type="ECO:0000256" key="6">
    <source>
        <dbReference type="ARBA" id="ARBA00023015"/>
    </source>
</evidence>
<sequence>MPHMHTPLELFLHGQPVDEGRCYRAFQDKDARFDGLFFMGVRSTGIYCRPVCRVRLPLPKNCRFFETPTQAEAAGFRPCLKCRPELAPAQRWWSTTDASAILAQAAARLLDQALTQGGKAPAMTALAAQLGVSDRHLRRVFETHWQVSPLQYLQTQRLLLAKQWLHDSPLPTSEIAHLSGFGSTRRMNACFAQHYRLAPRQLRPQTRDPEAPVTLRLAYRPPLQREHLWGFLQSRSLPGVELWTGEGLRAQLHRTVRWSPKASRSSPLMGWIVLGWAPDSPHVQLQASASLLPVLPELVAQVRQWLDLDADPAAVHAVLGHHFAQAHGIRIPGGLDHFELAVRAVLGQQITVKAARTLGDRLVQALGQPCQTPWPELNRHFPDAATLAREENAVLMGSLGIVRQRQCAIQALARAVDSGQLQLTPGSDVAATLSALQTLPGIGPWTAHYLAMRTLHWEDAWPVQDVALQNALGVRDEARPTQALERMGQVWQPFRSYALLAAWAWPAPSHTALEKP</sequence>
<keyword evidence="4" id="KW-0489">Methyltransferase</keyword>
<organism evidence="11 12">
    <name type="scientific">Limnohabitans radicicola</name>
    <dbReference type="NCBI Taxonomy" id="2771427"/>
    <lineage>
        <taxon>Bacteria</taxon>
        <taxon>Pseudomonadati</taxon>
        <taxon>Pseudomonadota</taxon>
        <taxon>Betaproteobacteria</taxon>
        <taxon>Burkholderiales</taxon>
        <taxon>Comamonadaceae</taxon>
        <taxon>Limnohabitans</taxon>
    </lineage>
</organism>
<dbReference type="SMART" id="SM00342">
    <property type="entry name" value="HTH_ARAC"/>
    <property type="match status" value="1"/>
</dbReference>
<dbReference type="Pfam" id="PF06029">
    <property type="entry name" value="AlkA_N"/>
    <property type="match status" value="1"/>
</dbReference>
<dbReference type="GO" id="GO:0008168">
    <property type="term" value="F:methyltransferase activity"/>
    <property type="evidence" value="ECO:0007669"/>
    <property type="project" value="UniProtKB-KW"/>
</dbReference>
<keyword evidence="9" id="KW-0234">DNA repair</keyword>
<evidence type="ECO:0000313" key="12">
    <source>
        <dbReference type="Proteomes" id="UP000647424"/>
    </source>
</evidence>
<dbReference type="GO" id="GO:0043565">
    <property type="term" value="F:sequence-specific DNA binding"/>
    <property type="evidence" value="ECO:0007669"/>
    <property type="project" value="InterPro"/>
</dbReference>
<dbReference type="InterPro" id="IPR018060">
    <property type="entry name" value="HTH_AraC"/>
</dbReference>
<dbReference type="SUPFAM" id="SSF48150">
    <property type="entry name" value="DNA-glycosylase"/>
    <property type="match status" value="1"/>
</dbReference>
<keyword evidence="6" id="KW-0805">Transcription regulation</keyword>
<gene>
    <name evidence="11" type="ORF">IC609_01260</name>
</gene>
<dbReference type="Gene3D" id="1.10.1670.10">
    <property type="entry name" value="Helix-hairpin-Helix base-excision DNA repair enzymes (C-terminal)"/>
    <property type="match status" value="1"/>
</dbReference>
<dbReference type="Gene3D" id="3.30.310.20">
    <property type="entry name" value="DNA-3-methyladenine glycosylase AlkA, N-terminal domain"/>
    <property type="match status" value="1"/>
</dbReference>
<dbReference type="GO" id="GO:0005737">
    <property type="term" value="C:cytoplasm"/>
    <property type="evidence" value="ECO:0007669"/>
    <property type="project" value="TreeGrafter"/>
</dbReference>
<dbReference type="SUPFAM" id="SSF55945">
    <property type="entry name" value="TATA-box binding protein-like"/>
    <property type="match status" value="1"/>
</dbReference>
<comment type="catalytic activity">
    <reaction evidence="1">
        <text>Hydrolysis of alkylated DNA, releasing 3-methyladenine, 3-methylguanine, 7-methylguanine and 7-methyladenine.</text>
        <dbReference type="EC" id="3.2.2.21"/>
    </reaction>
</comment>
<evidence type="ECO:0000256" key="3">
    <source>
        <dbReference type="ARBA" id="ARBA00012000"/>
    </source>
</evidence>
<evidence type="ECO:0000313" key="11">
    <source>
        <dbReference type="EMBL" id="MBD8049155.1"/>
    </source>
</evidence>
<dbReference type="InterPro" id="IPR003265">
    <property type="entry name" value="HhH-GPD_domain"/>
</dbReference>
<dbReference type="GO" id="GO:0003700">
    <property type="term" value="F:DNA-binding transcription factor activity"/>
    <property type="evidence" value="ECO:0007669"/>
    <property type="project" value="InterPro"/>
</dbReference>
<keyword evidence="5" id="KW-0227">DNA damage</keyword>
<dbReference type="Pfam" id="PF12833">
    <property type="entry name" value="HTH_18"/>
    <property type="match status" value="1"/>
</dbReference>
<dbReference type="EC" id="3.2.2.21" evidence="3"/>
<dbReference type="SMART" id="SM01009">
    <property type="entry name" value="AlkA_N"/>
    <property type="match status" value="1"/>
</dbReference>
<keyword evidence="8" id="KW-0804">Transcription</keyword>
<dbReference type="SUPFAM" id="SSF46689">
    <property type="entry name" value="Homeodomain-like"/>
    <property type="match status" value="1"/>
</dbReference>
<evidence type="ECO:0000256" key="5">
    <source>
        <dbReference type="ARBA" id="ARBA00022763"/>
    </source>
</evidence>
<dbReference type="SMART" id="SM00478">
    <property type="entry name" value="ENDO3c"/>
    <property type="match status" value="1"/>
</dbReference>
<dbReference type="GO" id="GO:0032131">
    <property type="term" value="F:alkylated DNA binding"/>
    <property type="evidence" value="ECO:0007669"/>
    <property type="project" value="TreeGrafter"/>
</dbReference>
<evidence type="ECO:0000256" key="9">
    <source>
        <dbReference type="ARBA" id="ARBA00023204"/>
    </source>
</evidence>
<dbReference type="InterPro" id="IPR010316">
    <property type="entry name" value="AlkA_N"/>
</dbReference>
<dbReference type="SUPFAM" id="SSF57884">
    <property type="entry name" value="Ada DNA repair protein, N-terminal domain (N-Ada 10)"/>
    <property type="match status" value="1"/>
</dbReference>
<comment type="caution">
    <text evidence="11">The sequence shown here is derived from an EMBL/GenBank/DDBJ whole genome shotgun (WGS) entry which is preliminary data.</text>
</comment>
<evidence type="ECO:0000256" key="7">
    <source>
        <dbReference type="ARBA" id="ARBA00023159"/>
    </source>
</evidence>
<dbReference type="PROSITE" id="PS01124">
    <property type="entry name" value="HTH_ARAC_FAMILY_2"/>
    <property type="match status" value="1"/>
</dbReference>
<dbReference type="EMBL" id="JACYFT010000001">
    <property type="protein sequence ID" value="MBD8049155.1"/>
    <property type="molecule type" value="Genomic_DNA"/>
</dbReference>
<dbReference type="InterPro" id="IPR051912">
    <property type="entry name" value="Alkylbase_DNA_Glycosylase/TA"/>
</dbReference>
<name>A0A927FD22_9BURK</name>
<evidence type="ECO:0000256" key="4">
    <source>
        <dbReference type="ARBA" id="ARBA00022603"/>
    </source>
</evidence>
<dbReference type="GO" id="GO:0043916">
    <property type="term" value="F:DNA-7-methylguanine glycosylase activity"/>
    <property type="evidence" value="ECO:0007669"/>
    <property type="project" value="TreeGrafter"/>
</dbReference>
<dbReference type="Proteomes" id="UP000647424">
    <property type="component" value="Unassembled WGS sequence"/>
</dbReference>
<dbReference type="RefSeq" id="WP_191817646.1">
    <property type="nucleotide sequence ID" value="NZ_JACYFT010000001.1"/>
</dbReference>
<reference evidence="11 12" key="1">
    <citation type="submission" date="2020-09" db="EMBL/GenBank/DDBJ databases">
        <title>Genome seq and assembly of Limnohabitants sp.</title>
        <authorList>
            <person name="Chhetri G."/>
        </authorList>
    </citation>
    <scope>NUCLEOTIDE SEQUENCE [LARGE SCALE GENOMIC DNA]</scope>
    <source>
        <strain evidence="11 12">JUR4</strain>
    </source>
</reference>
<dbReference type="InterPro" id="IPR009057">
    <property type="entry name" value="Homeodomain-like_sf"/>
</dbReference>